<keyword evidence="6" id="KW-1185">Reference proteome</keyword>
<dbReference type="InterPro" id="IPR000010">
    <property type="entry name" value="Cystatin_dom"/>
</dbReference>
<evidence type="ECO:0000256" key="3">
    <source>
        <dbReference type="RuleBase" id="RU362130"/>
    </source>
</evidence>
<evidence type="ECO:0000256" key="1">
    <source>
        <dbReference type="ARBA" id="ARBA00022690"/>
    </source>
</evidence>
<proteinExistence type="inferred from homology"/>
<keyword evidence="2 3" id="KW-0789">Thiol protease inhibitor</keyword>
<organism evidence="5 6">
    <name type="scientific">Cynara cardunculus var. scolymus</name>
    <name type="common">Globe artichoke</name>
    <name type="synonym">Cynara scolymus</name>
    <dbReference type="NCBI Taxonomy" id="59895"/>
    <lineage>
        <taxon>Eukaryota</taxon>
        <taxon>Viridiplantae</taxon>
        <taxon>Streptophyta</taxon>
        <taxon>Embryophyta</taxon>
        <taxon>Tracheophyta</taxon>
        <taxon>Spermatophyta</taxon>
        <taxon>Magnoliopsida</taxon>
        <taxon>eudicotyledons</taxon>
        <taxon>Gunneridae</taxon>
        <taxon>Pentapetalae</taxon>
        <taxon>asterids</taxon>
        <taxon>campanulids</taxon>
        <taxon>Asterales</taxon>
        <taxon>Asteraceae</taxon>
        <taxon>Carduoideae</taxon>
        <taxon>Cardueae</taxon>
        <taxon>Carduinae</taxon>
        <taxon>Cynara</taxon>
    </lineage>
</organism>
<dbReference type="SUPFAM" id="SSF54403">
    <property type="entry name" value="Cystatin/monellin"/>
    <property type="match status" value="1"/>
</dbReference>
<protein>
    <recommendedName>
        <fullName evidence="3">Cysteine proteinase inhibitor</fullName>
    </recommendedName>
</protein>
<dbReference type="PANTHER" id="PTHR11413">
    <property type="entry name" value="CYSTATIN FAMILY MEMBER"/>
    <property type="match status" value="1"/>
</dbReference>
<evidence type="ECO:0000256" key="2">
    <source>
        <dbReference type="ARBA" id="ARBA00022704"/>
    </source>
</evidence>
<evidence type="ECO:0000259" key="4">
    <source>
        <dbReference type="Pfam" id="PF16845"/>
    </source>
</evidence>
<dbReference type="PANTHER" id="PTHR11413:SF110">
    <property type="entry name" value="CYSTEINE PROTEINASE INHIBITOR 6"/>
    <property type="match status" value="1"/>
</dbReference>
<evidence type="ECO:0000313" key="6">
    <source>
        <dbReference type="Proteomes" id="UP000243975"/>
    </source>
</evidence>
<comment type="caution">
    <text evidence="5">The sequence shown here is derived from an EMBL/GenBank/DDBJ whole genome shotgun (WGS) entry which is preliminary data.</text>
</comment>
<keyword evidence="1 3" id="KW-0646">Protease inhibitor</keyword>
<accession>A0A118K1V3</accession>
<evidence type="ECO:0000313" key="5">
    <source>
        <dbReference type="EMBL" id="KVI03405.1"/>
    </source>
</evidence>
<dbReference type="Gramene" id="KVI03405">
    <property type="protein sequence ID" value="KVI03405"/>
    <property type="gene ID" value="Ccrd_018297"/>
</dbReference>
<dbReference type="Gene3D" id="3.10.450.10">
    <property type="match status" value="1"/>
</dbReference>
<dbReference type="InterPro" id="IPR046350">
    <property type="entry name" value="Cystatin_sf"/>
</dbReference>
<dbReference type="GO" id="GO:0004869">
    <property type="term" value="F:cysteine-type endopeptidase inhibitor activity"/>
    <property type="evidence" value="ECO:0007669"/>
    <property type="project" value="UniProtKB-KW"/>
</dbReference>
<name>A0A118K1V3_CYNCS</name>
<dbReference type="OMA" id="NSAMEFS"/>
<dbReference type="Pfam" id="PF16845">
    <property type="entry name" value="SQAPI"/>
    <property type="match status" value="1"/>
</dbReference>
<dbReference type="Proteomes" id="UP000243975">
    <property type="component" value="Unassembled WGS sequence"/>
</dbReference>
<dbReference type="EMBL" id="LEKV01002355">
    <property type="protein sequence ID" value="KVI03405.1"/>
    <property type="molecule type" value="Genomic_DNA"/>
</dbReference>
<feature type="domain" description="Cystatin" evidence="4">
    <location>
        <begin position="7"/>
        <end position="64"/>
    </location>
</feature>
<reference evidence="5 6" key="1">
    <citation type="journal article" date="2016" name="Sci. Rep.">
        <title>The genome sequence of the outbreeding globe artichoke constructed de novo incorporating a phase-aware low-pass sequencing strategy of F1 progeny.</title>
        <authorList>
            <person name="Scaglione D."/>
            <person name="Reyes-Chin-Wo S."/>
            <person name="Acquadro A."/>
            <person name="Froenicke L."/>
            <person name="Portis E."/>
            <person name="Beitel C."/>
            <person name="Tirone M."/>
            <person name="Mauro R."/>
            <person name="Lo Monaco A."/>
            <person name="Mauromicale G."/>
            <person name="Faccioli P."/>
            <person name="Cattivelli L."/>
            <person name="Rieseberg L."/>
            <person name="Michelmore R."/>
            <person name="Lanteri S."/>
        </authorList>
    </citation>
    <scope>NUCLEOTIDE SEQUENCE [LARGE SCALE GENOMIC DNA]</scope>
    <source>
        <strain evidence="5">2C</strain>
    </source>
</reference>
<dbReference type="CDD" id="cd00042">
    <property type="entry name" value="CY"/>
    <property type="match status" value="1"/>
</dbReference>
<dbReference type="STRING" id="59895.A0A118K1V3"/>
<dbReference type="AlphaFoldDB" id="A0A118K1V3"/>
<comment type="similarity">
    <text evidence="3">Belongs to the cystatin family. Phytocystatin subfamily.</text>
</comment>
<sequence length="82" mass="9476">MYRAALNSKLEFVRLVDVKEQVVDGKMYYLSFEANDAGNIKLYEAIVLVIPWRDNYREVEVFKAIDEAHVGSPEHNPFNLEG</sequence>
<gene>
    <name evidence="5" type="ORF">Ccrd_018297</name>
</gene>
<dbReference type="InterPro" id="IPR027214">
    <property type="entry name" value="Cystatin"/>
</dbReference>